<dbReference type="InterPro" id="IPR012910">
    <property type="entry name" value="Plug_dom"/>
</dbReference>
<evidence type="ECO:0000256" key="5">
    <source>
        <dbReference type="ARBA" id="ARBA00022729"/>
    </source>
</evidence>
<dbReference type="SUPFAM" id="SSF56935">
    <property type="entry name" value="Porins"/>
    <property type="match status" value="1"/>
</dbReference>
<dbReference type="OrthoDB" id="9764669at2"/>
<evidence type="ECO:0000256" key="11">
    <source>
        <dbReference type="RuleBase" id="RU003357"/>
    </source>
</evidence>
<dbReference type="PANTHER" id="PTHR30069">
    <property type="entry name" value="TONB-DEPENDENT OUTER MEMBRANE RECEPTOR"/>
    <property type="match status" value="1"/>
</dbReference>
<comment type="subcellular location">
    <subcellularLocation>
        <location evidence="1 10">Cell outer membrane</location>
        <topology evidence="1 10">Multi-pass membrane protein</topology>
    </subcellularLocation>
</comment>
<gene>
    <name evidence="15" type="ORF">SAMN05443550_103243</name>
</gene>
<keyword evidence="7 10" id="KW-0472">Membrane</keyword>
<keyword evidence="5 12" id="KW-0732">Signal</keyword>
<dbReference type="STRING" id="425514.SAMN05443550_103243"/>
<keyword evidence="4 10" id="KW-0812">Transmembrane</keyword>
<keyword evidence="2 10" id="KW-0813">Transport</keyword>
<dbReference type="RefSeq" id="WP_090555881.1">
    <property type="nucleotide sequence ID" value="NZ_FNRA01000003.1"/>
</dbReference>
<keyword evidence="6 11" id="KW-0798">TonB box</keyword>
<keyword evidence="3 10" id="KW-1134">Transmembrane beta strand</keyword>
<evidence type="ECO:0000256" key="2">
    <source>
        <dbReference type="ARBA" id="ARBA00022448"/>
    </source>
</evidence>
<evidence type="ECO:0000313" key="15">
    <source>
        <dbReference type="EMBL" id="SEA44338.1"/>
    </source>
</evidence>
<evidence type="ECO:0000256" key="4">
    <source>
        <dbReference type="ARBA" id="ARBA00022692"/>
    </source>
</evidence>
<dbReference type="InterPro" id="IPR037066">
    <property type="entry name" value="Plug_dom_sf"/>
</dbReference>
<dbReference type="Gene3D" id="2.40.170.20">
    <property type="entry name" value="TonB-dependent receptor, beta-barrel domain"/>
    <property type="match status" value="1"/>
</dbReference>
<dbReference type="CDD" id="cd01347">
    <property type="entry name" value="ligand_gated_channel"/>
    <property type="match status" value="1"/>
</dbReference>
<dbReference type="Pfam" id="PF00593">
    <property type="entry name" value="TonB_dep_Rec_b-barrel"/>
    <property type="match status" value="1"/>
</dbReference>
<evidence type="ECO:0000256" key="3">
    <source>
        <dbReference type="ARBA" id="ARBA00022452"/>
    </source>
</evidence>
<accession>A0A1H4B8Q7</accession>
<evidence type="ECO:0000256" key="12">
    <source>
        <dbReference type="SAM" id="SignalP"/>
    </source>
</evidence>
<dbReference type="AlphaFoldDB" id="A0A1H4B8Q7"/>
<evidence type="ECO:0000256" key="8">
    <source>
        <dbReference type="ARBA" id="ARBA00023170"/>
    </source>
</evidence>
<evidence type="ECO:0000256" key="9">
    <source>
        <dbReference type="ARBA" id="ARBA00023237"/>
    </source>
</evidence>
<name>A0A1H4B8Q7_9SPHI</name>
<dbReference type="PROSITE" id="PS52016">
    <property type="entry name" value="TONB_DEPENDENT_REC_3"/>
    <property type="match status" value="1"/>
</dbReference>
<dbReference type="GO" id="GO:0009279">
    <property type="term" value="C:cell outer membrane"/>
    <property type="evidence" value="ECO:0007669"/>
    <property type="project" value="UniProtKB-SubCell"/>
</dbReference>
<feature type="domain" description="TonB-dependent receptor plug" evidence="14">
    <location>
        <begin position="52"/>
        <end position="156"/>
    </location>
</feature>
<dbReference type="Proteomes" id="UP000198850">
    <property type="component" value="Unassembled WGS sequence"/>
</dbReference>
<feature type="signal peptide" evidence="12">
    <location>
        <begin position="1"/>
        <end position="19"/>
    </location>
</feature>
<dbReference type="InterPro" id="IPR000531">
    <property type="entry name" value="Beta-barrel_TonB"/>
</dbReference>
<proteinExistence type="inferred from homology"/>
<dbReference type="InterPro" id="IPR039426">
    <property type="entry name" value="TonB-dep_rcpt-like"/>
</dbReference>
<dbReference type="Pfam" id="PF07715">
    <property type="entry name" value="Plug"/>
    <property type="match status" value="1"/>
</dbReference>
<evidence type="ECO:0000259" key="13">
    <source>
        <dbReference type="Pfam" id="PF00593"/>
    </source>
</evidence>
<dbReference type="Gene3D" id="2.170.130.10">
    <property type="entry name" value="TonB-dependent receptor, plug domain"/>
    <property type="match status" value="1"/>
</dbReference>
<dbReference type="PANTHER" id="PTHR30069:SF29">
    <property type="entry name" value="HEMOGLOBIN AND HEMOGLOBIN-HAPTOGLOBIN-BINDING PROTEIN 1-RELATED"/>
    <property type="match status" value="1"/>
</dbReference>
<evidence type="ECO:0000256" key="10">
    <source>
        <dbReference type="PROSITE-ProRule" id="PRU01360"/>
    </source>
</evidence>
<evidence type="ECO:0000313" key="16">
    <source>
        <dbReference type="Proteomes" id="UP000198850"/>
    </source>
</evidence>
<sequence>MKIILLLAAAFVFTFNSYAQDKTAGSKRKTDSLGNALKEVVVTGQYQPQSLRNSVYQTRIITAERIRLRAATNIQQVLNTELGFRFSNDLTLGTSDIQMMGMTGRNVKILLDGVPMVDRSDTRESLNQIDINTVDHIEIVEGPLSVSYGTDALAGVINIITKSGGNKKININARVQEETVGDSYSAFSKDGSHIQHVGAGWQNKGWNVLGGLSHNDFGGFNVPGILAATEEIAANTNRWKPKEQWLANGRLGYVKDNFNVWYRLDYIDETIDSKGGYNPNNFRATNQQYITNRYTQQLHGDYRVNDRLQLSGIVGYSNLKRTTKSIVHDYSTGAEELSTGAGEQDISKFRSANVRTTARYKLSDQVSFQPGMEINLDNADGARIKGSPSINDYAFFVSSELNLIKDVTIRPGLRFISNTVYDAPPVIPSLNTKIRFNDLFDLRFGYASGFRSPALRELYYDFFDASHSIMGNENLKAEQSNSFTASLSMSETASENLRFRSVLSGFYNHFKNRIDYGLSAENPTVTTLINIAKYKTTGGTFENTLYLKDFQVSLGFSYIGTYNQYSASAAQYGESPEFVWSPELNSNITYTIIRTSTTANLAFKYTGKRPAYELASIDNLEQVRLSKIGSYSTADLMFTQRLFSTLNLNAGVKNLFDAKVLSNTAIATTGAHSTGGMVPLNYGRSYIVGLSFNWDK</sequence>
<comment type="similarity">
    <text evidence="10 11">Belongs to the TonB-dependent receptor family.</text>
</comment>
<feature type="domain" description="TonB-dependent receptor-like beta-barrel" evidence="13">
    <location>
        <begin position="250"/>
        <end position="655"/>
    </location>
</feature>
<evidence type="ECO:0000256" key="1">
    <source>
        <dbReference type="ARBA" id="ARBA00004571"/>
    </source>
</evidence>
<evidence type="ECO:0000256" key="6">
    <source>
        <dbReference type="ARBA" id="ARBA00023077"/>
    </source>
</evidence>
<dbReference type="GO" id="GO:0015344">
    <property type="term" value="F:siderophore uptake transmembrane transporter activity"/>
    <property type="evidence" value="ECO:0007669"/>
    <property type="project" value="TreeGrafter"/>
</dbReference>
<keyword evidence="8 15" id="KW-0675">Receptor</keyword>
<keyword evidence="16" id="KW-1185">Reference proteome</keyword>
<reference evidence="15 16" key="1">
    <citation type="submission" date="2016-10" db="EMBL/GenBank/DDBJ databases">
        <authorList>
            <person name="de Groot N.N."/>
        </authorList>
    </citation>
    <scope>NUCLEOTIDE SEQUENCE [LARGE SCALE GENOMIC DNA]</scope>
    <source>
        <strain evidence="15 16">DSM 19033</strain>
    </source>
</reference>
<feature type="chain" id="PRO_5011696726" evidence="12">
    <location>
        <begin position="20"/>
        <end position="696"/>
    </location>
</feature>
<organism evidence="15 16">
    <name type="scientific">Pedobacter hartonius</name>
    <dbReference type="NCBI Taxonomy" id="425514"/>
    <lineage>
        <taxon>Bacteria</taxon>
        <taxon>Pseudomonadati</taxon>
        <taxon>Bacteroidota</taxon>
        <taxon>Sphingobacteriia</taxon>
        <taxon>Sphingobacteriales</taxon>
        <taxon>Sphingobacteriaceae</taxon>
        <taxon>Pedobacter</taxon>
    </lineage>
</organism>
<protein>
    <submittedName>
        <fullName evidence="15">Outer membrane receptor for ferrienterochelin and colicins</fullName>
    </submittedName>
</protein>
<evidence type="ECO:0000259" key="14">
    <source>
        <dbReference type="Pfam" id="PF07715"/>
    </source>
</evidence>
<dbReference type="GO" id="GO:0044718">
    <property type="term" value="P:siderophore transmembrane transport"/>
    <property type="evidence" value="ECO:0007669"/>
    <property type="project" value="TreeGrafter"/>
</dbReference>
<evidence type="ECO:0000256" key="7">
    <source>
        <dbReference type="ARBA" id="ARBA00023136"/>
    </source>
</evidence>
<dbReference type="EMBL" id="FNRA01000003">
    <property type="protein sequence ID" value="SEA44338.1"/>
    <property type="molecule type" value="Genomic_DNA"/>
</dbReference>
<dbReference type="InterPro" id="IPR036942">
    <property type="entry name" value="Beta-barrel_TonB_sf"/>
</dbReference>
<keyword evidence="9 10" id="KW-0998">Cell outer membrane</keyword>